<evidence type="ECO:0000259" key="2">
    <source>
        <dbReference type="Pfam" id="PF13386"/>
    </source>
</evidence>
<reference evidence="3 4" key="1">
    <citation type="journal article" date="2016" name="Int. J. Syst. Evol. Microbiol.">
        <title>Paraphotobacterium marinum gen. nov., sp. nov., a member of the family Vibrionaceae, isolated from surface seawater.</title>
        <authorList>
            <person name="Huang Z."/>
            <person name="Dong C."/>
            <person name="Shao Z."/>
        </authorList>
    </citation>
    <scope>NUCLEOTIDE SEQUENCE [LARGE SCALE GENOMIC DNA]</scope>
    <source>
        <strain evidence="3 4">NSCS20N07D</strain>
    </source>
</reference>
<dbReference type="InterPro" id="IPR039447">
    <property type="entry name" value="UreH-like_TM_dom"/>
</dbReference>
<dbReference type="Proteomes" id="UP000242175">
    <property type="component" value="Chromosome large"/>
</dbReference>
<keyword evidence="1" id="KW-0472">Membrane</keyword>
<evidence type="ECO:0000313" key="3">
    <source>
        <dbReference type="EMBL" id="ASK78789.1"/>
    </source>
</evidence>
<accession>A0A220VEL9</accession>
<dbReference type="EMBL" id="CP022355">
    <property type="protein sequence ID" value="ASK78789.1"/>
    <property type="molecule type" value="Genomic_DNA"/>
</dbReference>
<dbReference type="PANTHER" id="PTHR42208:SF1">
    <property type="entry name" value="HEAVY METAL TRANSPORTER"/>
    <property type="match status" value="1"/>
</dbReference>
<dbReference type="Pfam" id="PF13386">
    <property type="entry name" value="DsbD_2"/>
    <property type="match status" value="1"/>
</dbReference>
<organism evidence="3 4">
    <name type="scientific">Paraphotobacterium marinum</name>
    <dbReference type="NCBI Taxonomy" id="1755811"/>
    <lineage>
        <taxon>Bacteria</taxon>
        <taxon>Pseudomonadati</taxon>
        <taxon>Pseudomonadota</taxon>
        <taxon>Gammaproteobacteria</taxon>
        <taxon>Vibrionales</taxon>
        <taxon>Vibrionaceae</taxon>
        <taxon>Paraphotobacterium</taxon>
    </lineage>
</organism>
<name>A0A220VEL9_9GAMM</name>
<dbReference type="PANTHER" id="PTHR42208">
    <property type="entry name" value="HEAVY METAL TRANSPORTER-RELATED"/>
    <property type="match status" value="1"/>
</dbReference>
<gene>
    <name evidence="3" type="ORF">CF386_07165</name>
</gene>
<feature type="transmembrane region" description="Helical" evidence="1">
    <location>
        <begin position="17"/>
        <end position="44"/>
    </location>
</feature>
<keyword evidence="4" id="KW-1185">Reference proteome</keyword>
<evidence type="ECO:0000313" key="4">
    <source>
        <dbReference type="Proteomes" id="UP000242175"/>
    </source>
</evidence>
<feature type="transmembrane region" description="Helical" evidence="1">
    <location>
        <begin position="172"/>
        <end position="196"/>
    </location>
</feature>
<keyword evidence="1" id="KW-0812">Transmembrane</keyword>
<feature type="domain" description="Urease accessory protein UreH-like transmembrane" evidence="2">
    <location>
        <begin position="22"/>
        <end position="222"/>
    </location>
</feature>
<protein>
    <submittedName>
        <fullName evidence="3">Cytochrome biogenesis protein</fullName>
    </submittedName>
</protein>
<sequence length="235" mass="26012">MKAVQIYILKIKKMIDIFLSSFFIGVIGSTHCLSMCAGISCLVCMNKKNSNIHIIMYNLGRISSYVIAGILVTYLSSLLFSLISLSKYLITLKILANLLVCFIGLYLLGISSIIKSLEHFGFFIWTKSFSKLTKPFSSNSLTSRIFTGFIWGWIPCGLVYSSLSYAALTGDILQGSLIMLCFGLGTLPMMFFVGKASLQSKGLIFKKYIKYIGGLSLVIYGLFSIILNLRSVLSI</sequence>
<keyword evidence="1" id="KW-1133">Transmembrane helix</keyword>
<dbReference type="KEGG" id="pmai:CF386_07165"/>
<feature type="transmembrane region" description="Helical" evidence="1">
    <location>
        <begin position="141"/>
        <end position="160"/>
    </location>
</feature>
<feature type="transmembrane region" description="Helical" evidence="1">
    <location>
        <begin position="89"/>
        <end position="108"/>
    </location>
</feature>
<dbReference type="AlphaFoldDB" id="A0A220VEL9"/>
<proteinExistence type="predicted"/>
<evidence type="ECO:0000256" key="1">
    <source>
        <dbReference type="SAM" id="Phobius"/>
    </source>
</evidence>
<feature type="transmembrane region" description="Helical" evidence="1">
    <location>
        <begin position="208"/>
        <end position="229"/>
    </location>
</feature>
<feature type="transmembrane region" description="Helical" evidence="1">
    <location>
        <begin position="65"/>
        <end position="83"/>
    </location>
</feature>